<dbReference type="EMBL" id="JBIVPC010000016">
    <property type="protein sequence ID" value="MFJ6039945.1"/>
    <property type="molecule type" value="Genomic_DNA"/>
</dbReference>
<gene>
    <name evidence="1" type="ORF">ACIQFM_27240</name>
</gene>
<reference evidence="1 2" key="1">
    <citation type="submission" date="2024-10" db="EMBL/GenBank/DDBJ databases">
        <title>The Natural Products Discovery Center: Release of the First 8490 Sequenced Strains for Exploring Actinobacteria Biosynthetic Diversity.</title>
        <authorList>
            <person name="Kalkreuter E."/>
            <person name="Kautsar S.A."/>
            <person name="Yang D."/>
            <person name="Bader C.D."/>
            <person name="Teijaro C.N."/>
            <person name="Fluegel L."/>
            <person name="Davis C.M."/>
            <person name="Simpson J.R."/>
            <person name="Lauterbach L."/>
            <person name="Steele A.D."/>
            <person name="Gui C."/>
            <person name="Meng S."/>
            <person name="Li G."/>
            <person name="Viehrig K."/>
            <person name="Ye F."/>
            <person name="Su P."/>
            <person name="Kiefer A.F."/>
            <person name="Nichols A."/>
            <person name="Cepeda A.J."/>
            <person name="Yan W."/>
            <person name="Fan B."/>
            <person name="Jiang Y."/>
            <person name="Adhikari A."/>
            <person name="Zheng C.-J."/>
            <person name="Schuster L."/>
            <person name="Cowan T.M."/>
            <person name="Smanski M.J."/>
            <person name="Chevrette M.G."/>
            <person name="De Carvalho L.P.S."/>
            <person name="Shen B."/>
        </authorList>
    </citation>
    <scope>NUCLEOTIDE SEQUENCE [LARGE SCALE GENOMIC DNA]</scope>
    <source>
        <strain evidence="1 2">NPDC093086</strain>
    </source>
</reference>
<proteinExistence type="predicted"/>
<dbReference type="Pfam" id="PF19953">
    <property type="entry name" value="EACC1"/>
    <property type="match status" value="1"/>
</dbReference>
<dbReference type="RefSeq" id="WP_234319929.1">
    <property type="nucleotide sequence ID" value="NZ_BEWC01000001.1"/>
</dbReference>
<organism evidence="1 2">
    <name type="scientific">Streptomyces ardesiacus</name>
    <dbReference type="NCBI Taxonomy" id="285564"/>
    <lineage>
        <taxon>Bacteria</taxon>
        <taxon>Bacillati</taxon>
        <taxon>Actinomycetota</taxon>
        <taxon>Actinomycetes</taxon>
        <taxon>Kitasatosporales</taxon>
        <taxon>Streptomycetaceae</taxon>
        <taxon>Streptomyces</taxon>
    </lineage>
</organism>
<dbReference type="GeneID" id="95509217"/>
<evidence type="ECO:0000313" key="2">
    <source>
        <dbReference type="Proteomes" id="UP001617907"/>
    </source>
</evidence>
<name>A0ABW8HIK5_9ACTN</name>
<dbReference type="InterPro" id="IPR045428">
    <property type="entry name" value="EACC1"/>
</dbReference>
<comment type="caution">
    <text evidence="1">The sequence shown here is derived from an EMBL/GenBank/DDBJ whole genome shotgun (WGS) entry which is preliminary data.</text>
</comment>
<protein>
    <submittedName>
        <fullName evidence="1">Uncharacterized protein</fullName>
    </submittedName>
</protein>
<accession>A0ABW8HIK5</accession>
<keyword evidence="2" id="KW-1185">Reference proteome</keyword>
<evidence type="ECO:0000313" key="1">
    <source>
        <dbReference type="EMBL" id="MFJ6039945.1"/>
    </source>
</evidence>
<sequence length="108" mass="11736">MGRAASGLGVWLSRCSARADALRVAVRTTCDAGGRKGGEVEIESLIAVLGSLTAVSAMARTIALWARSRHPKRVRVQDGEDEVSFDLSNRSEALRFLEKVVDPDRKVR</sequence>
<dbReference type="Proteomes" id="UP001617907">
    <property type="component" value="Unassembled WGS sequence"/>
</dbReference>